<dbReference type="InterPro" id="IPR022422">
    <property type="entry name" value="MAS20_rcpt_metazoan"/>
</dbReference>
<dbReference type="PANTHER" id="PTHR12430:SF0">
    <property type="entry name" value="TRANSLOCASE OF OUTER MITOCHONDRIAL MEMBRANE 20"/>
    <property type="match status" value="1"/>
</dbReference>
<keyword evidence="3" id="KW-0813">Transport</keyword>
<keyword evidence="8" id="KW-0496">Mitochondrion</keyword>
<evidence type="ECO:0000256" key="7">
    <source>
        <dbReference type="ARBA" id="ARBA00022989"/>
    </source>
</evidence>
<evidence type="ECO:0000256" key="3">
    <source>
        <dbReference type="ARBA" id="ARBA00022448"/>
    </source>
</evidence>
<dbReference type="InterPro" id="IPR002056">
    <property type="entry name" value="MAS20"/>
</dbReference>
<dbReference type="Gene3D" id="1.20.960.10">
    <property type="entry name" value="Mitochondrial outer membrane translocase complex, subunit Tom20 domain"/>
    <property type="match status" value="1"/>
</dbReference>
<accession>A0ABM1MQ35</accession>
<evidence type="ECO:0000313" key="11">
    <source>
        <dbReference type="Proteomes" id="UP000695000"/>
    </source>
</evidence>
<dbReference type="Pfam" id="PF02064">
    <property type="entry name" value="MAS20"/>
    <property type="match status" value="1"/>
</dbReference>
<protein>
    <submittedName>
        <fullName evidence="12">Mitochondrial import receptor subunit TOM20 homolog</fullName>
    </submittedName>
</protein>
<keyword evidence="11" id="KW-1185">Reference proteome</keyword>
<keyword evidence="7 10" id="KW-1133">Transmembrane helix</keyword>
<dbReference type="PANTHER" id="PTHR12430">
    <property type="entry name" value="MITOCHONDRIAL IMPORT RECEPTOR SUBUNIT TOM20"/>
    <property type="match status" value="1"/>
</dbReference>
<evidence type="ECO:0000256" key="6">
    <source>
        <dbReference type="ARBA" id="ARBA00022927"/>
    </source>
</evidence>
<evidence type="ECO:0000256" key="8">
    <source>
        <dbReference type="ARBA" id="ARBA00023128"/>
    </source>
</evidence>
<dbReference type="InterPro" id="IPR023392">
    <property type="entry name" value="Tom20_dom_sf"/>
</dbReference>
<proteinExistence type="inferred from homology"/>
<evidence type="ECO:0000256" key="1">
    <source>
        <dbReference type="ARBA" id="ARBA00004572"/>
    </source>
</evidence>
<feature type="transmembrane region" description="Helical" evidence="10">
    <location>
        <begin position="6"/>
        <end position="25"/>
    </location>
</feature>
<name>A0ABM1MQ35_NICVS</name>
<keyword evidence="12" id="KW-0675">Receptor</keyword>
<comment type="subcellular location">
    <subcellularLocation>
        <location evidence="1">Mitochondrion outer membrane</location>
        <topology evidence="1">Single-pass membrane protein</topology>
    </subcellularLocation>
</comment>
<dbReference type="Proteomes" id="UP000695000">
    <property type="component" value="Unplaced"/>
</dbReference>
<keyword evidence="4 10" id="KW-0812">Transmembrane</keyword>
<dbReference type="PRINTS" id="PR00351">
    <property type="entry name" value="OM20RECEPTOR"/>
</dbReference>
<reference evidence="12" key="1">
    <citation type="submission" date="2025-08" db="UniProtKB">
        <authorList>
            <consortium name="RefSeq"/>
        </authorList>
    </citation>
    <scope>IDENTIFICATION</scope>
    <source>
        <tissue evidence="12">Whole Larva</tissue>
    </source>
</reference>
<evidence type="ECO:0000256" key="9">
    <source>
        <dbReference type="ARBA" id="ARBA00023136"/>
    </source>
</evidence>
<evidence type="ECO:0000256" key="4">
    <source>
        <dbReference type="ARBA" id="ARBA00022692"/>
    </source>
</evidence>
<comment type="similarity">
    <text evidence="2">Belongs to the Tom20 family.</text>
</comment>
<dbReference type="PRINTS" id="PR01989">
    <property type="entry name" value="EUOM20RECPTR"/>
</dbReference>
<dbReference type="GeneID" id="108562771"/>
<dbReference type="SUPFAM" id="SSF47157">
    <property type="entry name" value="Mitochondrial import receptor subunit Tom20"/>
    <property type="match status" value="1"/>
</dbReference>
<sequence>MQMSVIGYVTILCGTSLLAFCLYLDRRRHQDPSFRRRLKERRQKLKKQHLPHYEITPRNIDPRYREAVIIKEIQMAEKLMVQDKLDEAIIHFARAISVCADPEHLMNCLRHTLPANAYDSLIHLLIKLYGEACKVEESEKTRPSKLNSELAASLAF</sequence>
<keyword evidence="6" id="KW-0653">Protein transport</keyword>
<keyword evidence="5" id="KW-1000">Mitochondrion outer membrane</keyword>
<evidence type="ECO:0000256" key="2">
    <source>
        <dbReference type="ARBA" id="ARBA00005792"/>
    </source>
</evidence>
<organism evidence="11 12">
    <name type="scientific">Nicrophorus vespilloides</name>
    <name type="common">Boreal carrion beetle</name>
    <dbReference type="NCBI Taxonomy" id="110193"/>
    <lineage>
        <taxon>Eukaryota</taxon>
        <taxon>Metazoa</taxon>
        <taxon>Ecdysozoa</taxon>
        <taxon>Arthropoda</taxon>
        <taxon>Hexapoda</taxon>
        <taxon>Insecta</taxon>
        <taxon>Pterygota</taxon>
        <taxon>Neoptera</taxon>
        <taxon>Endopterygota</taxon>
        <taxon>Coleoptera</taxon>
        <taxon>Polyphaga</taxon>
        <taxon>Staphyliniformia</taxon>
        <taxon>Silphidae</taxon>
        <taxon>Nicrophorinae</taxon>
        <taxon>Nicrophorus</taxon>
    </lineage>
</organism>
<evidence type="ECO:0000256" key="10">
    <source>
        <dbReference type="SAM" id="Phobius"/>
    </source>
</evidence>
<dbReference type="RefSeq" id="XP_017776685.1">
    <property type="nucleotide sequence ID" value="XM_017921196.1"/>
</dbReference>
<gene>
    <name evidence="12" type="primary">LOC108562771</name>
</gene>
<evidence type="ECO:0000256" key="5">
    <source>
        <dbReference type="ARBA" id="ARBA00022787"/>
    </source>
</evidence>
<keyword evidence="9 10" id="KW-0472">Membrane</keyword>
<evidence type="ECO:0000313" key="12">
    <source>
        <dbReference type="RefSeq" id="XP_017776685.1"/>
    </source>
</evidence>